<organism evidence="1">
    <name type="scientific">Hyperionvirus sp</name>
    <dbReference type="NCBI Taxonomy" id="2487770"/>
    <lineage>
        <taxon>Viruses</taxon>
        <taxon>Varidnaviria</taxon>
        <taxon>Bamfordvirae</taxon>
        <taxon>Nucleocytoviricota</taxon>
        <taxon>Megaviricetes</taxon>
        <taxon>Imitervirales</taxon>
        <taxon>Mimiviridae</taxon>
        <taxon>Klosneuvirinae</taxon>
    </lineage>
</organism>
<dbReference type="EMBL" id="MK072416">
    <property type="protein sequence ID" value="AYV84703.1"/>
    <property type="molecule type" value="Genomic_DNA"/>
</dbReference>
<protein>
    <submittedName>
        <fullName evidence="1">Uncharacterized protein</fullName>
    </submittedName>
</protein>
<name>A0A3G5AFP1_9VIRU</name>
<sequence length="400" mass="45482">MAAAEVKANIPSLTEVTVPRVLSLIDRLSESKFHINALTDAELHLLIHEIASLRPYHRGIIEQLLTLRIEADPKYEEIWRRLQTSKDGTTLAFYAECFTIRVYTEMALKDKARNRTQAYTEAYELGERYYSPVAIATSMPIFQTKPWLYPSDAKSKDPSQIEMLKLLNESVSAGNPFAHMLLIHCFASKLDDPDGTTVMNLFAKRLLLGPCFTAFPSDDYPIGDIYFYSITNNIKTLTDAVKVLECAANVYIGVEHQLQSKQLDRVYYEKEQTYGGGYTSEPRPWKQKELTDHTKFLTRTLEKIIEEFGKDALKIITPYYTILNNNVLTAQILFFLATTELKVGGSPTHIIEPFLEAFEMVRKSHSIGNLSAHKFLTSSDPSSQRQIQMCAIYQADIPLK</sequence>
<proteinExistence type="predicted"/>
<evidence type="ECO:0000313" key="1">
    <source>
        <dbReference type="EMBL" id="AYV84703.1"/>
    </source>
</evidence>
<gene>
    <name evidence="1" type="ORF">Hyperionvirus34_27</name>
</gene>
<reference evidence="1" key="1">
    <citation type="submission" date="2018-10" db="EMBL/GenBank/DDBJ databases">
        <title>Hidden diversity of soil giant viruses.</title>
        <authorList>
            <person name="Schulz F."/>
            <person name="Alteio L."/>
            <person name="Goudeau D."/>
            <person name="Ryan E.M."/>
            <person name="Malmstrom R.R."/>
            <person name="Blanchard J."/>
            <person name="Woyke T."/>
        </authorList>
    </citation>
    <scope>NUCLEOTIDE SEQUENCE</scope>
    <source>
        <strain evidence="1">HYV1</strain>
    </source>
</reference>
<accession>A0A3G5AFP1</accession>